<gene>
    <name evidence="2" type="ORF">AVEN_141402_1</name>
</gene>
<comment type="caution">
    <text evidence="2">The sequence shown here is derived from an EMBL/GenBank/DDBJ whole genome shotgun (WGS) entry which is preliminary data.</text>
</comment>
<dbReference type="Proteomes" id="UP000499080">
    <property type="component" value="Unassembled WGS sequence"/>
</dbReference>
<name>A0A4Y2D047_ARAVE</name>
<dbReference type="AlphaFoldDB" id="A0A4Y2D047"/>
<reference evidence="2 3" key="1">
    <citation type="journal article" date="2019" name="Sci. Rep.">
        <title>Orb-weaving spider Araneus ventricosus genome elucidates the spidroin gene catalogue.</title>
        <authorList>
            <person name="Kono N."/>
            <person name="Nakamura H."/>
            <person name="Ohtoshi R."/>
            <person name="Moran D.A.P."/>
            <person name="Shinohara A."/>
            <person name="Yoshida Y."/>
            <person name="Fujiwara M."/>
            <person name="Mori M."/>
            <person name="Tomita M."/>
            <person name="Arakawa K."/>
        </authorList>
    </citation>
    <scope>NUCLEOTIDE SEQUENCE [LARGE SCALE GENOMIC DNA]</scope>
</reference>
<evidence type="ECO:0000256" key="1">
    <source>
        <dbReference type="SAM" id="SignalP"/>
    </source>
</evidence>
<keyword evidence="1" id="KW-0732">Signal</keyword>
<feature type="chain" id="PRO_5021259250" description="DUF19 domain-containing protein" evidence="1">
    <location>
        <begin position="22"/>
        <end position="154"/>
    </location>
</feature>
<organism evidence="2 3">
    <name type="scientific">Araneus ventricosus</name>
    <name type="common">Orbweaver spider</name>
    <name type="synonym">Epeira ventricosa</name>
    <dbReference type="NCBI Taxonomy" id="182803"/>
    <lineage>
        <taxon>Eukaryota</taxon>
        <taxon>Metazoa</taxon>
        <taxon>Ecdysozoa</taxon>
        <taxon>Arthropoda</taxon>
        <taxon>Chelicerata</taxon>
        <taxon>Arachnida</taxon>
        <taxon>Araneae</taxon>
        <taxon>Araneomorphae</taxon>
        <taxon>Entelegynae</taxon>
        <taxon>Araneoidea</taxon>
        <taxon>Araneidae</taxon>
        <taxon>Araneus</taxon>
    </lineage>
</organism>
<feature type="signal peptide" evidence="1">
    <location>
        <begin position="1"/>
        <end position="21"/>
    </location>
</feature>
<sequence>MASKSNKKALYFFSLLLTVRSQFLVDEVEKSNDGQQHLYPCSTFASCQSEGPEYQKVEECVNLLEPEDLVSSMKTVKSGFYEYESDDLKEALKEYCNFGSERREDAFERTTKGLINHYMAACSSPTQREECSRLDDALVSATKATELTHTSTFK</sequence>
<proteinExistence type="predicted"/>
<keyword evidence="3" id="KW-1185">Reference proteome</keyword>
<evidence type="ECO:0000313" key="3">
    <source>
        <dbReference type="Proteomes" id="UP000499080"/>
    </source>
</evidence>
<dbReference type="EMBL" id="BGPR01000270">
    <property type="protein sequence ID" value="GBM09486.1"/>
    <property type="molecule type" value="Genomic_DNA"/>
</dbReference>
<evidence type="ECO:0008006" key="4">
    <source>
        <dbReference type="Google" id="ProtNLM"/>
    </source>
</evidence>
<protein>
    <recommendedName>
        <fullName evidence="4">DUF19 domain-containing protein</fullName>
    </recommendedName>
</protein>
<accession>A0A4Y2D047</accession>
<evidence type="ECO:0000313" key="2">
    <source>
        <dbReference type="EMBL" id="GBM09486.1"/>
    </source>
</evidence>